<dbReference type="OrthoDB" id="10464211at2759"/>
<dbReference type="AlphaFoldDB" id="A0A507CJG6"/>
<organism evidence="1 2">
    <name type="scientific">Synchytrium microbalum</name>
    <dbReference type="NCBI Taxonomy" id="1806994"/>
    <lineage>
        <taxon>Eukaryota</taxon>
        <taxon>Fungi</taxon>
        <taxon>Fungi incertae sedis</taxon>
        <taxon>Chytridiomycota</taxon>
        <taxon>Chytridiomycota incertae sedis</taxon>
        <taxon>Chytridiomycetes</taxon>
        <taxon>Synchytriales</taxon>
        <taxon>Synchytriaceae</taxon>
        <taxon>Synchytrium</taxon>
    </lineage>
</organism>
<protein>
    <recommendedName>
        <fullName evidence="3">F-box domain-containing protein</fullName>
    </recommendedName>
</protein>
<proteinExistence type="predicted"/>
<dbReference type="SUPFAM" id="SSF81383">
    <property type="entry name" value="F-box domain"/>
    <property type="match status" value="1"/>
</dbReference>
<comment type="caution">
    <text evidence="1">The sequence shown here is derived from an EMBL/GenBank/DDBJ whole genome shotgun (WGS) entry which is preliminary data.</text>
</comment>
<gene>
    <name evidence="1" type="ORF">SmJEL517_g00341</name>
</gene>
<reference evidence="1 2" key="1">
    <citation type="journal article" date="2019" name="Sci. Rep.">
        <title>Comparative genomics of chytrid fungi reveal insights into the obligate biotrophic and pathogenic lifestyle of Synchytrium endobioticum.</title>
        <authorList>
            <person name="van de Vossenberg B.T.L.H."/>
            <person name="Warris S."/>
            <person name="Nguyen H.D.T."/>
            <person name="van Gent-Pelzer M.P.E."/>
            <person name="Joly D.L."/>
            <person name="van de Geest H.C."/>
            <person name="Bonants P.J.M."/>
            <person name="Smith D.S."/>
            <person name="Levesque C.A."/>
            <person name="van der Lee T.A.J."/>
        </authorList>
    </citation>
    <scope>NUCLEOTIDE SEQUENCE [LARGE SCALE GENOMIC DNA]</scope>
    <source>
        <strain evidence="1 2">JEL517</strain>
    </source>
</reference>
<dbReference type="InterPro" id="IPR036047">
    <property type="entry name" value="F-box-like_dom_sf"/>
</dbReference>
<evidence type="ECO:0000313" key="1">
    <source>
        <dbReference type="EMBL" id="TPX38354.1"/>
    </source>
</evidence>
<name>A0A507CJG6_9FUNG</name>
<dbReference type="GeneID" id="42001568"/>
<evidence type="ECO:0000313" key="2">
    <source>
        <dbReference type="Proteomes" id="UP000319731"/>
    </source>
</evidence>
<dbReference type="EMBL" id="QEAO01000001">
    <property type="protein sequence ID" value="TPX38354.1"/>
    <property type="molecule type" value="Genomic_DNA"/>
</dbReference>
<keyword evidence="2" id="KW-1185">Reference proteome</keyword>
<dbReference type="CDD" id="cd09917">
    <property type="entry name" value="F-box_SF"/>
    <property type="match status" value="1"/>
</dbReference>
<sequence length="333" mass="37935">MAQVARRNSVPLLEVAYYAAEELTNRLSVARGLLRRLSLDLPYLNTSNPITENGPLVNLPTEILTHIFVHVEHPHHLVSTCTRLHELSETQFVKTSWFLHNFRLATLPDKFMYSPRSHPDQLVFKLSSDHRSFPLNMLVEDVAIAIIDRLEAKLDVKKGRRRCHPILRLIWHLALHNGDSEVAQYLARRSFFNNDAELVDMSLCAHVFGNALLGRCLLEFTTPHGLLARADNLAFCNDGDLISWMLERYARQENAFADTASLQLFWARVVYAVGAFDVCVSVGIAYARAILEFIPSPEKESMKDRLLVYVREKGSREMTTAIEETFFAPDAIM</sequence>
<accession>A0A507CJG6</accession>
<dbReference type="Proteomes" id="UP000319731">
    <property type="component" value="Unassembled WGS sequence"/>
</dbReference>
<dbReference type="RefSeq" id="XP_031028068.1">
    <property type="nucleotide sequence ID" value="XM_031166271.1"/>
</dbReference>
<evidence type="ECO:0008006" key="3">
    <source>
        <dbReference type="Google" id="ProtNLM"/>
    </source>
</evidence>